<name>A0ACC3NCV9_9PEZI</name>
<protein>
    <submittedName>
        <fullName evidence="1">Uncharacterized protein</fullName>
    </submittedName>
</protein>
<evidence type="ECO:0000313" key="2">
    <source>
        <dbReference type="Proteomes" id="UP001281147"/>
    </source>
</evidence>
<dbReference type="Proteomes" id="UP001281147">
    <property type="component" value="Unassembled WGS sequence"/>
</dbReference>
<sequence length="585" mass="66326">MSGIEVAGLVFGTIPLLISGLEHYAEGLATIKVMFNYPSEFRTLIRRLGIEKDIFENNMESLLGDCVESDVLTELLQQPDGSSWSIPDVDEALRRKLGRSYKVYLETVQGMDESLSMFKERLRLSEDGKGPFHDPKSFREAFKRFRFGLKRSAYMDLVEGIRRDNGALTRLTEQSRALEPARTSRKRRPNFDKIRTNAADLFRMLQKGLSATCKETHQVSLYMGPVKDDSVQRSNPMTPENQHLSFRIVLHHERAFSPERTPQWTIEEAEVRLLDCVLDEHGQQCPMTQSQNGDSNSKRTGRKTVRFQEPEKVLLPAQSLPHSCNAQQERLNLDEIGDLCSSIEQLLAVDCGVCLGYLSDKPTARRHGLFWPQKPILDRTSIESLSLGAVLTQHSRNQSRKLSVTDSRHLALSLALGMLRLHDTPWLRQRWNHNDIMLFTQNGNILADDPFISTQMSSLGLLSNCGAMEDDRCAARSAVRNETLFALGIILIELCMEQSFEHLAAPEDFSLDGTRHAPSDFLTACRLEDQIYDKAGGRYGGAVRRCIHCDFDQRKTSLADDAFRAAVYDNVVTVLEEDVRQFFHL</sequence>
<accession>A0ACC3NCV9</accession>
<evidence type="ECO:0000313" key="1">
    <source>
        <dbReference type="EMBL" id="KAK3714700.1"/>
    </source>
</evidence>
<proteinExistence type="predicted"/>
<dbReference type="EMBL" id="JAUTXU010000054">
    <property type="protein sequence ID" value="KAK3714700.1"/>
    <property type="molecule type" value="Genomic_DNA"/>
</dbReference>
<gene>
    <name evidence="1" type="ORF">LTR37_007680</name>
</gene>
<reference evidence="1" key="1">
    <citation type="submission" date="2023-07" db="EMBL/GenBank/DDBJ databases">
        <title>Black Yeasts Isolated from many extreme environments.</title>
        <authorList>
            <person name="Coleine C."/>
            <person name="Stajich J.E."/>
            <person name="Selbmann L."/>
        </authorList>
    </citation>
    <scope>NUCLEOTIDE SEQUENCE</scope>
    <source>
        <strain evidence="1">CCFEE 5714</strain>
    </source>
</reference>
<organism evidence="1 2">
    <name type="scientific">Vermiconidia calcicola</name>
    <dbReference type="NCBI Taxonomy" id="1690605"/>
    <lineage>
        <taxon>Eukaryota</taxon>
        <taxon>Fungi</taxon>
        <taxon>Dikarya</taxon>
        <taxon>Ascomycota</taxon>
        <taxon>Pezizomycotina</taxon>
        <taxon>Dothideomycetes</taxon>
        <taxon>Dothideomycetidae</taxon>
        <taxon>Mycosphaerellales</taxon>
        <taxon>Extremaceae</taxon>
        <taxon>Vermiconidia</taxon>
    </lineage>
</organism>
<comment type="caution">
    <text evidence="1">The sequence shown here is derived from an EMBL/GenBank/DDBJ whole genome shotgun (WGS) entry which is preliminary data.</text>
</comment>
<keyword evidence="2" id="KW-1185">Reference proteome</keyword>